<comment type="caution">
    <text evidence="1">The sequence shown here is derived from an EMBL/GenBank/DDBJ whole genome shotgun (WGS) entry which is preliminary data.</text>
</comment>
<accession>A0A9P0Q2C3</accession>
<keyword evidence="2" id="KW-1185">Reference proteome</keyword>
<gene>
    <name evidence="1" type="ORF">ACAOBT_LOCUS27269</name>
</gene>
<protein>
    <submittedName>
        <fullName evidence="1">Uncharacterized protein</fullName>
    </submittedName>
</protein>
<organism evidence="1 2">
    <name type="scientific">Acanthoscelides obtectus</name>
    <name type="common">Bean weevil</name>
    <name type="synonym">Bruchus obtectus</name>
    <dbReference type="NCBI Taxonomy" id="200917"/>
    <lineage>
        <taxon>Eukaryota</taxon>
        <taxon>Metazoa</taxon>
        <taxon>Ecdysozoa</taxon>
        <taxon>Arthropoda</taxon>
        <taxon>Hexapoda</taxon>
        <taxon>Insecta</taxon>
        <taxon>Pterygota</taxon>
        <taxon>Neoptera</taxon>
        <taxon>Endopterygota</taxon>
        <taxon>Coleoptera</taxon>
        <taxon>Polyphaga</taxon>
        <taxon>Cucujiformia</taxon>
        <taxon>Chrysomeloidea</taxon>
        <taxon>Chrysomelidae</taxon>
        <taxon>Bruchinae</taxon>
        <taxon>Bruchini</taxon>
        <taxon>Acanthoscelides</taxon>
    </lineage>
</organism>
<evidence type="ECO:0000313" key="2">
    <source>
        <dbReference type="Proteomes" id="UP001152888"/>
    </source>
</evidence>
<dbReference type="AlphaFoldDB" id="A0A9P0Q2C3"/>
<proteinExistence type="predicted"/>
<reference evidence="1" key="1">
    <citation type="submission" date="2022-03" db="EMBL/GenBank/DDBJ databases">
        <authorList>
            <person name="Sayadi A."/>
        </authorList>
    </citation>
    <scope>NUCLEOTIDE SEQUENCE</scope>
</reference>
<name>A0A9P0Q2C3_ACAOB</name>
<dbReference type="EMBL" id="CAKOFQ010007531">
    <property type="protein sequence ID" value="CAH2003208.1"/>
    <property type="molecule type" value="Genomic_DNA"/>
</dbReference>
<dbReference type="Proteomes" id="UP001152888">
    <property type="component" value="Unassembled WGS sequence"/>
</dbReference>
<sequence>MDKQEFYVKNVICAYASYQELIRETASQVTIPSNVPPRSNVHSKIQLITTTPEKWIEVAKQYEKPESFHIVWIISRNEELSKMYLALPQAVFRVLRKPILLEPKKAELIIMAIAQLHNFLKKSSTSAALYTPRETFDTENEGTLIEGPIKL</sequence>
<evidence type="ECO:0000313" key="1">
    <source>
        <dbReference type="EMBL" id="CAH2003208.1"/>
    </source>
</evidence>